<proteinExistence type="inferred from homology"/>
<evidence type="ECO:0000259" key="6">
    <source>
        <dbReference type="PROSITE" id="PS51898"/>
    </source>
</evidence>
<gene>
    <name evidence="8" type="primary">xerC</name>
    <name evidence="8" type="ORF">GCM10011506_48080</name>
</gene>
<evidence type="ECO:0000256" key="4">
    <source>
        <dbReference type="ARBA" id="ARBA00023172"/>
    </source>
</evidence>
<evidence type="ECO:0000256" key="3">
    <source>
        <dbReference type="ARBA" id="ARBA00023125"/>
    </source>
</evidence>
<organism evidence="8 9">
    <name type="scientific">Marivirga lumbricoides</name>
    <dbReference type="NCBI Taxonomy" id="1046115"/>
    <lineage>
        <taxon>Bacteria</taxon>
        <taxon>Pseudomonadati</taxon>
        <taxon>Bacteroidota</taxon>
        <taxon>Cytophagia</taxon>
        <taxon>Cytophagales</taxon>
        <taxon>Marivirgaceae</taxon>
        <taxon>Marivirga</taxon>
    </lineage>
</organism>
<keyword evidence="2" id="KW-0229">DNA integration</keyword>
<dbReference type="InterPro" id="IPR010998">
    <property type="entry name" value="Integrase_recombinase_N"/>
</dbReference>
<evidence type="ECO:0000313" key="9">
    <source>
        <dbReference type="Proteomes" id="UP000636010"/>
    </source>
</evidence>
<evidence type="ECO:0000256" key="1">
    <source>
        <dbReference type="ARBA" id="ARBA00008857"/>
    </source>
</evidence>
<keyword evidence="9" id="KW-1185">Reference proteome</keyword>
<evidence type="ECO:0000256" key="5">
    <source>
        <dbReference type="PROSITE-ProRule" id="PRU01248"/>
    </source>
</evidence>
<evidence type="ECO:0000313" key="8">
    <source>
        <dbReference type="EMBL" id="GGC56789.1"/>
    </source>
</evidence>
<dbReference type="PANTHER" id="PTHR30349:SF41">
    <property type="entry name" value="INTEGRASE_RECOMBINASE PROTEIN MJ0367-RELATED"/>
    <property type="match status" value="1"/>
</dbReference>
<comment type="caution">
    <text evidence="8">The sequence shown here is derived from an EMBL/GenBank/DDBJ whole genome shotgun (WGS) entry which is preliminary data.</text>
</comment>
<comment type="similarity">
    <text evidence="1">Belongs to the 'phage' integrase family.</text>
</comment>
<keyword evidence="4" id="KW-0233">DNA recombination</keyword>
<dbReference type="InterPro" id="IPR002104">
    <property type="entry name" value="Integrase_catalytic"/>
</dbReference>
<dbReference type="InterPro" id="IPR044068">
    <property type="entry name" value="CB"/>
</dbReference>
<dbReference type="InterPro" id="IPR050090">
    <property type="entry name" value="Tyrosine_recombinase_XerCD"/>
</dbReference>
<feature type="domain" description="Tyr recombinase" evidence="6">
    <location>
        <begin position="121"/>
        <end position="338"/>
    </location>
</feature>
<dbReference type="PROSITE" id="PS51900">
    <property type="entry name" value="CB"/>
    <property type="match status" value="1"/>
</dbReference>
<dbReference type="Proteomes" id="UP000636010">
    <property type="component" value="Unassembled WGS sequence"/>
</dbReference>
<reference evidence="9" key="1">
    <citation type="journal article" date="2019" name="Int. J. Syst. Evol. Microbiol.">
        <title>The Global Catalogue of Microorganisms (GCM) 10K type strain sequencing project: providing services to taxonomists for standard genome sequencing and annotation.</title>
        <authorList>
            <consortium name="The Broad Institute Genomics Platform"/>
            <consortium name="The Broad Institute Genome Sequencing Center for Infectious Disease"/>
            <person name="Wu L."/>
            <person name="Ma J."/>
        </authorList>
    </citation>
    <scope>NUCLEOTIDE SEQUENCE [LARGE SCALE GENOMIC DNA]</scope>
    <source>
        <strain evidence="9">CGMCC 1.10832</strain>
    </source>
</reference>
<dbReference type="Gene3D" id="1.10.443.10">
    <property type="entry name" value="Intergrase catalytic core"/>
    <property type="match status" value="1"/>
</dbReference>
<dbReference type="EMBL" id="BMEC01000035">
    <property type="protein sequence ID" value="GGC56789.1"/>
    <property type="molecule type" value="Genomic_DNA"/>
</dbReference>
<protein>
    <submittedName>
        <fullName evidence="8">Tyrosine recombinase XerC</fullName>
    </submittedName>
</protein>
<keyword evidence="3 5" id="KW-0238">DNA-binding</keyword>
<dbReference type="InterPro" id="IPR011010">
    <property type="entry name" value="DNA_brk_join_enz"/>
</dbReference>
<accession>A0ABQ1NEE4</accession>
<dbReference type="SUPFAM" id="SSF56349">
    <property type="entry name" value="DNA breaking-rejoining enzymes"/>
    <property type="match status" value="1"/>
</dbReference>
<dbReference type="PANTHER" id="PTHR30349">
    <property type="entry name" value="PHAGE INTEGRASE-RELATED"/>
    <property type="match status" value="1"/>
</dbReference>
<dbReference type="InterPro" id="IPR013762">
    <property type="entry name" value="Integrase-like_cat_sf"/>
</dbReference>
<evidence type="ECO:0000259" key="7">
    <source>
        <dbReference type="PROSITE" id="PS51900"/>
    </source>
</evidence>
<dbReference type="Gene3D" id="1.10.150.130">
    <property type="match status" value="1"/>
</dbReference>
<dbReference type="Pfam" id="PF00589">
    <property type="entry name" value="Phage_integrase"/>
    <property type="match status" value="1"/>
</dbReference>
<evidence type="ECO:0000256" key="2">
    <source>
        <dbReference type="ARBA" id="ARBA00022908"/>
    </source>
</evidence>
<name>A0ABQ1NEE4_9BACT</name>
<dbReference type="PROSITE" id="PS51898">
    <property type="entry name" value="TYR_RECOMBINASE"/>
    <property type="match status" value="1"/>
</dbReference>
<feature type="domain" description="Core-binding (CB)" evidence="7">
    <location>
        <begin position="9"/>
        <end position="101"/>
    </location>
</feature>
<dbReference type="RefSeq" id="WP_188467920.1">
    <property type="nucleotide sequence ID" value="NZ_BAABHU010000030.1"/>
</dbReference>
<sequence length="338" mass="38702">MKKLPLKSASFRYLEQSFGEWLDVLGYAPTTVKSFPVYVRELLYYMESKGKQQVSQIDIPIIKSHYRELSQRANQRQGGGLSNNYLNTHLNALERLLEYLRKQARMEIPALSIPHETPNPKEVIPLSIAQVKALYEAAGMEEDTRPVEALRDKAFLALYYDCGLRRSEGTALNIGDIDFDNRLVAVRKGKGSKARYVPFGKQTARHLENYCYEGRPRLLNPNSKEDAFLLGKRGRVCGNTLNRRLKALVKLVNEQMPNNSNPNDKLLITNHQSTNDPFPNDQSPITIFQPVHLHVLRHSIATHLLYQGMEIEKVSQFLGHDSLESTQVYTHIMEKFYS</sequence>